<dbReference type="EMBL" id="BART01021580">
    <property type="protein sequence ID" value="GAH01984.1"/>
    <property type="molecule type" value="Genomic_DNA"/>
</dbReference>
<protein>
    <submittedName>
        <fullName evidence="2">Uncharacterized protein</fullName>
    </submittedName>
</protein>
<evidence type="ECO:0000313" key="2">
    <source>
        <dbReference type="EMBL" id="GAH01984.1"/>
    </source>
</evidence>
<comment type="caution">
    <text evidence="2">The sequence shown here is derived from an EMBL/GenBank/DDBJ whole genome shotgun (WGS) entry which is preliminary data.</text>
</comment>
<reference evidence="2" key="1">
    <citation type="journal article" date="2014" name="Front. Microbiol.">
        <title>High frequency of phylogenetically diverse reductive dehalogenase-homologous genes in deep subseafloor sedimentary metagenomes.</title>
        <authorList>
            <person name="Kawai M."/>
            <person name="Futagami T."/>
            <person name="Toyoda A."/>
            <person name="Takaki Y."/>
            <person name="Nishi S."/>
            <person name="Hori S."/>
            <person name="Arai W."/>
            <person name="Tsubouchi T."/>
            <person name="Morono Y."/>
            <person name="Uchiyama I."/>
            <person name="Ito T."/>
            <person name="Fujiyama A."/>
            <person name="Inagaki F."/>
            <person name="Takami H."/>
        </authorList>
    </citation>
    <scope>NUCLEOTIDE SEQUENCE</scope>
    <source>
        <strain evidence="2">Expedition CK06-06</strain>
    </source>
</reference>
<feature type="region of interest" description="Disordered" evidence="1">
    <location>
        <begin position="82"/>
        <end position="105"/>
    </location>
</feature>
<dbReference type="AlphaFoldDB" id="X1DAC2"/>
<proteinExistence type="predicted"/>
<sequence length="105" mass="11503">MPKEINPSGAYSGNQIAWFLILQELVGLEVVQHPHQEQVRVLRGREDPISIETAKLYEKLATSLEAELALPEQPRRGAALGEHVGVPREVMPGEATEGLEGLGRV</sequence>
<gene>
    <name evidence="2" type="ORF">S01H4_39762</name>
</gene>
<accession>X1DAC2</accession>
<name>X1DAC2_9ZZZZ</name>
<evidence type="ECO:0000256" key="1">
    <source>
        <dbReference type="SAM" id="MobiDB-lite"/>
    </source>
</evidence>
<organism evidence="2">
    <name type="scientific">marine sediment metagenome</name>
    <dbReference type="NCBI Taxonomy" id="412755"/>
    <lineage>
        <taxon>unclassified sequences</taxon>
        <taxon>metagenomes</taxon>
        <taxon>ecological metagenomes</taxon>
    </lineage>
</organism>